<dbReference type="AlphaFoldDB" id="A0A1L6TD94"/>
<proteinExistence type="predicted"/>
<protein>
    <submittedName>
        <fullName evidence="1">Aluminum resistance family protein</fullName>
    </submittedName>
</protein>
<dbReference type="Proteomes" id="UP000029558">
    <property type="component" value="Chromosome"/>
</dbReference>
<organism evidence="1 2">
    <name type="scientific">Piscirickettsia salmonis</name>
    <dbReference type="NCBI Taxonomy" id="1238"/>
    <lineage>
        <taxon>Bacteria</taxon>
        <taxon>Pseudomonadati</taxon>
        <taxon>Pseudomonadota</taxon>
        <taxon>Gammaproteobacteria</taxon>
        <taxon>Thiotrichales</taxon>
        <taxon>Piscirickettsiaceae</taxon>
        <taxon>Piscirickettsia</taxon>
    </lineage>
</organism>
<evidence type="ECO:0000313" key="2">
    <source>
        <dbReference type="Proteomes" id="UP000029558"/>
    </source>
</evidence>
<dbReference type="OrthoDB" id="10005671at2"/>
<sequence length="93" mass="10098">MAKPIPKIETNILKYLSRNGIENNSMKIIEEVLEEAESDFILTVKESNFSTITAMQQELNAGIHASGNNGIEIVEGSNSEFTFAASHGVLSKG</sequence>
<accession>A0A1L6TD94</accession>
<name>A0A1L6TD94_PISSA</name>
<evidence type="ECO:0000313" key="1">
    <source>
        <dbReference type="EMBL" id="ALB23391.1"/>
    </source>
</evidence>
<dbReference type="RefSeq" id="WP_027243174.1">
    <property type="nucleotide sequence ID" value="NZ_CP012508.1"/>
</dbReference>
<reference evidence="1 2" key="1">
    <citation type="journal article" date="2014" name="Genome Announc.">
        <title>Comparative Genome Analysis of Two Isolates of the Fish Pathogen Piscirickettsia salmonis from Different Hosts Reveals Major Differences in Virulence-Associated Secretion Systems.</title>
        <authorList>
            <person name="Bohle H."/>
            <person name="Henriquez P."/>
            <person name="Grothusen H."/>
            <person name="Navas E."/>
            <person name="Sandoval A."/>
            <person name="Bustamante F."/>
            <person name="Bustos P."/>
            <person name="Mancilla M."/>
        </authorList>
    </citation>
    <scope>NUCLEOTIDE SEQUENCE [LARGE SCALE GENOMIC DNA]</scope>
    <source>
        <strain evidence="2">B1-32597</strain>
    </source>
</reference>
<dbReference type="EMBL" id="CP012508">
    <property type="protein sequence ID" value="ALB23391.1"/>
    <property type="molecule type" value="Genomic_DNA"/>
</dbReference>
<gene>
    <name evidence="1" type="ORF">KU39_2211</name>
</gene>